<sequence>MISYQAISMSSEQVVIKPPFTTRFFIEDQDNRLRTLRFQYTNSIHMIRFEVGDFVWLPTWREVPLQERYQVIRVVFSLELVDKDDPQSSIFTHQSIYIVPASVTDQDQYTYDQYIMSPNEVFTSIPTEHSTPIIVPIARWKPASTIIKNLTNPFQS</sequence>
<reference evidence="2" key="1">
    <citation type="journal article" date="2019" name="Int. J. Syst. Evol. Microbiol.">
        <title>The Global Catalogue of Microorganisms (GCM) 10K type strain sequencing project: providing services to taxonomists for standard genome sequencing and annotation.</title>
        <authorList>
            <consortium name="The Broad Institute Genomics Platform"/>
            <consortium name="The Broad Institute Genome Sequencing Center for Infectious Disease"/>
            <person name="Wu L."/>
            <person name="Ma J."/>
        </authorList>
    </citation>
    <scope>NUCLEOTIDE SEQUENCE [LARGE SCALE GENOMIC DNA]</scope>
    <source>
        <strain evidence="2">JCM 17925</strain>
    </source>
</reference>
<name>A0ABP8K576_9BACT</name>
<accession>A0ABP8K576</accession>
<evidence type="ECO:0000313" key="1">
    <source>
        <dbReference type="EMBL" id="GAA4400758.1"/>
    </source>
</evidence>
<evidence type="ECO:0000313" key="2">
    <source>
        <dbReference type="Proteomes" id="UP001500936"/>
    </source>
</evidence>
<comment type="caution">
    <text evidence="1">The sequence shown here is derived from an EMBL/GenBank/DDBJ whole genome shotgun (WGS) entry which is preliminary data.</text>
</comment>
<dbReference type="Proteomes" id="UP001500936">
    <property type="component" value="Unassembled WGS sequence"/>
</dbReference>
<gene>
    <name evidence="1" type="ORF">GCM10023187_14260</name>
</gene>
<organism evidence="1 2">
    <name type="scientific">Nibrella viscosa</name>
    <dbReference type="NCBI Taxonomy" id="1084524"/>
    <lineage>
        <taxon>Bacteria</taxon>
        <taxon>Pseudomonadati</taxon>
        <taxon>Bacteroidota</taxon>
        <taxon>Cytophagia</taxon>
        <taxon>Cytophagales</taxon>
        <taxon>Spirosomataceae</taxon>
        <taxon>Nibrella</taxon>
    </lineage>
</organism>
<proteinExistence type="predicted"/>
<dbReference type="EMBL" id="BAABHB010000002">
    <property type="protein sequence ID" value="GAA4400758.1"/>
    <property type="molecule type" value="Genomic_DNA"/>
</dbReference>
<keyword evidence="2" id="KW-1185">Reference proteome</keyword>
<protein>
    <submittedName>
        <fullName evidence="1">Uncharacterized protein</fullName>
    </submittedName>
</protein>